<keyword evidence="3" id="KW-1185">Reference proteome</keyword>
<keyword evidence="1" id="KW-1133">Transmembrane helix</keyword>
<feature type="transmembrane region" description="Helical" evidence="1">
    <location>
        <begin position="41"/>
        <end position="62"/>
    </location>
</feature>
<gene>
    <name evidence="2" type="ORF">BN9_098790</name>
</gene>
<evidence type="ECO:0000313" key="3">
    <source>
        <dbReference type="Proteomes" id="UP000053237"/>
    </source>
</evidence>
<reference evidence="2 3" key="1">
    <citation type="submission" date="2012-05" db="EMBL/GenBank/DDBJ databases">
        <title>Recombination and specialization in a pathogen metapopulation.</title>
        <authorList>
            <person name="Gardiner A."/>
            <person name="Kemen E."/>
            <person name="Schultz-Larsen T."/>
            <person name="MacLean D."/>
            <person name="Van Oosterhout C."/>
            <person name="Jones J.D.G."/>
        </authorList>
    </citation>
    <scope>NUCLEOTIDE SEQUENCE [LARGE SCALE GENOMIC DNA]</scope>
    <source>
        <strain evidence="2 3">Ac Nc2</strain>
    </source>
</reference>
<dbReference type="Proteomes" id="UP000053237">
    <property type="component" value="Unassembled WGS sequence"/>
</dbReference>
<dbReference type="OrthoDB" id="150814at2759"/>
<evidence type="ECO:0000313" key="2">
    <source>
        <dbReference type="EMBL" id="CCI48691.1"/>
    </source>
</evidence>
<feature type="transmembrane region" description="Helical" evidence="1">
    <location>
        <begin position="74"/>
        <end position="97"/>
    </location>
</feature>
<keyword evidence="1" id="KW-0472">Membrane</keyword>
<proteinExistence type="predicted"/>
<organism evidence="2 3">
    <name type="scientific">Albugo candida</name>
    <dbReference type="NCBI Taxonomy" id="65357"/>
    <lineage>
        <taxon>Eukaryota</taxon>
        <taxon>Sar</taxon>
        <taxon>Stramenopiles</taxon>
        <taxon>Oomycota</taxon>
        <taxon>Peronosporomycetes</taxon>
        <taxon>Albuginales</taxon>
        <taxon>Albuginaceae</taxon>
        <taxon>Albugo</taxon>
    </lineage>
</organism>
<sequence>MKPFEFTTKNAAAVYENRESCHLIALIQLGLNCTCLILFHRFWWCFCLGVIVALLGYFGSGVPATQKKITLIHFYFLGNAALLLLQMMSVALLIGSISAWKSFNMWKCFLLLSRSFILSAQFYFTYLGMQRSQAYRAELWRNPPPVERTSLDAGSGHLNLVI</sequence>
<feature type="transmembrane region" description="Helical" evidence="1">
    <location>
        <begin position="109"/>
        <end position="129"/>
    </location>
</feature>
<protein>
    <submittedName>
        <fullName evidence="2">Uncharacterized protein</fullName>
    </submittedName>
</protein>
<comment type="caution">
    <text evidence="2">The sequence shown here is derived from an EMBL/GenBank/DDBJ whole genome shotgun (WGS) entry which is preliminary data.</text>
</comment>
<evidence type="ECO:0000256" key="1">
    <source>
        <dbReference type="SAM" id="Phobius"/>
    </source>
</evidence>
<dbReference type="EMBL" id="CAIX01000242">
    <property type="protein sequence ID" value="CCI48691.1"/>
    <property type="molecule type" value="Genomic_DNA"/>
</dbReference>
<dbReference type="AlphaFoldDB" id="A0A024GQ47"/>
<accession>A0A024GQ47</accession>
<dbReference type="STRING" id="65357.A0A024GQ47"/>
<name>A0A024GQ47_9STRA</name>
<keyword evidence="1" id="KW-0812">Transmembrane</keyword>
<dbReference type="InParanoid" id="A0A024GQ47"/>